<dbReference type="Proteomes" id="UP000068167">
    <property type="component" value="Chromosome"/>
</dbReference>
<keyword evidence="2" id="KW-1185">Reference proteome</keyword>
<gene>
    <name evidence="1" type="ORF">VL20_1358</name>
</gene>
<sequence>MISYQLSVGKLTVISYHYSVFSIQKIAFIYSSQFIIHNYG</sequence>
<evidence type="ECO:0000313" key="1">
    <source>
        <dbReference type="EMBL" id="AKV66529.1"/>
    </source>
</evidence>
<reference evidence="1 2" key="1">
    <citation type="journal article" date="2016" name="Stand. Genomic Sci.">
        <title>Complete genome sequence and genomic characterization of Microcystis panniformis FACHB 1757 by third-generation sequencing.</title>
        <authorList>
            <person name="Zhang J.Y."/>
            <person name="Guan R."/>
            <person name="Zhang H.J."/>
            <person name="Li H."/>
            <person name="Xiao P."/>
            <person name="Yu G.L."/>
            <person name="Du L."/>
            <person name="Cao D.M."/>
            <person name="Zhu B.C."/>
            <person name="Li R.H."/>
            <person name="Lu Z.H."/>
        </authorList>
    </citation>
    <scope>NUCLEOTIDE SEQUENCE [LARGE SCALE GENOMIC DNA]</scope>
    <source>
        <strain evidence="1 2">FACHB-1757</strain>
    </source>
</reference>
<dbReference type="EMBL" id="CP011339">
    <property type="protein sequence ID" value="AKV66529.1"/>
    <property type="molecule type" value="Genomic_DNA"/>
</dbReference>
<protein>
    <submittedName>
        <fullName evidence="1">Uncharacterized protein</fullName>
    </submittedName>
</protein>
<proteinExistence type="predicted"/>
<accession>A0A0K1RXB5</accession>
<name>A0A0K1RXB5_9CHRO</name>
<dbReference type="KEGG" id="mpk:VL20_1358"/>
<organism evidence="1 2">
    <name type="scientific">Microcystis panniformis FACHB-1757</name>
    <dbReference type="NCBI Taxonomy" id="1638788"/>
    <lineage>
        <taxon>Bacteria</taxon>
        <taxon>Bacillati</taxon>
        <taxon>Cyanobacteriota</taxon>
        <taxon>Cyanophyceae</taxon>
        <taxon>Oscillatoriophycideae</taxon>
        <taxon>Chroococcales</taxon>
        <taxon>Microcystaceae</taxon>
        <taxon>Microcystis</taxon>
    </lineage>
</organism>
<dbReference type="AlphaFoldDB" id="A0A0K1RXB5"/>
<evidence type="ECO:0000313" key="2">
    <source>
        <dbReference type="Proteomes" id="UP000068167"/>
    </source>
</evidence>